<dbReference type="EMBL" id="MTYH01000105">
    <property type="protein sequence ID" value="PNP38353.1"/>
    <property type="molecule type" value="Genomic_DNA"/>
</dbReference>
<dbReference type="OrthoDB" id="6474464at2759"/>
<dbReference type="PANTHER" id="PTHR12224:SF0">
    <property type="entry name" value="BETA-1,4-MANNOSYL-GLYCOPROTEIN 4-BETA-N-ACETYLGLUCOSAMINYLTRANSFERASE"/>
    <property type="match status" value="1"/>
</dbReference>
<protein>
    <recommendedName>
        <fullName evidence="3">Glycosyltransferase family 17</fullName>
    </recommendedName>
</protein>
<comment type="caution">
    <text evidence="1">The sequence shown here is derived from an EMBL/GenBank/DDBJ whole genome shotgun (WGS) entry which is preliminary data.</text>
</comment>
<dbReference type="GO" id="GO:0006044">
    <property type="term" value="P:N-acetylglucosamine metabolic process"/>
    <property type="evidence" value="ECO:0007669"/>
    <property type="project" value="TreeGrafter"/>
</dbReference>
<dbReference type="GO" id="GO:0016020">
    <property type="term" value="C:membrane"/>
    <property type="evidence" value="ECO:0007669"/>
    <property type="project" value="InterPro"/>
</dbReference>
<dbReference type="AlphaFoldDB" id="A0A2K0SYJ9"/>
<dbReference type="PANTHER" id="PTHR12224">
    <property type="entry name" value="BETA-1,4-MANNOSYL-GLYCOPROTEIN BETA-1,4-N-ACETYLGLUCOSAMINYL-TRANSFERASE"/>
    <property type="match status" value="1"/>
</dbReference>
<proteinExistence type="predicted"/>
<reference evidence="1 2" key="1">
    <citation type="submission" date="2017-02" db="EMBL/GenBank/DDBJ databases">
        <title>Genomes of Trichoderma spp. with biocontrol activity.</title>
        <authorList>
            <person name="Gardiner D."/>
            <person name="Kazan K."/>
            <person name="Vos C."/>
            <person name="Harvey P."/>
        </authorList>
    </citation>
    <scope>NUCLEOTIDE SEQUENCE [LARGE SCALE GENOMIC DNA]</scope>
    <source>
        <strain evidence="1 2">A5MH</strain>
    </source>
</reference>
<dbReference type="Proteomes" id="UP000236546">
    <property type="component" value="Unassembled WGS sequence"/>
</dbReference>
<dbReference type="Pfam" id="PF04724">
    <property type="entry name" value="Glyco_transf_17"/>
    <property type="match status" value="1"/>
</dbReference>
<dbReference type="GO" id="GO:0003830">
    <property type="term" value="F:beta-1,4-mannosylglycoprotein 4-beta-N-acetylglucosaminyltransferase activity"/>
    <property type="evidence" value="ECO:0007669"/>
    <property type="project" value="InterPro"/>
</dbReference>
<name>A0A2K0SYJ9_9HYPO</name>
<evidence type="ECO:0000313" key="2">
    <source>
        <dbReference type="Proteomes" id="UP000236546"/>
    </source>
</evidence>
<evidence type="ECO:0008006" key="3">
    <source>
        <dbReference type="Google" id="ProtNLM"/>
    </source>
</evidence>
<evidence type="ECO:0000313" key="1">
    <source>
        <dbReference type="EMBL" id="PNP38353.1"/>
    </source>
</evidence>
<gene>
    <name evidence="1" type="ORF">TGAMA5MH_09711</name>
</gene>
<dbReference type="InterPro" id="IPR006813">
    <property type="entry name" value="Glyco_trans_17"/>
</dbReference>
<sequence>MISRPLPLVFLAGLFSLIWWLSNQPLFALHRERQRISNLDLVLGEKLPSHLNYSTSTPSDNHDFYSSNQARAFCQAHGYEVFVPHAASGERKIYDLVMVNTELDWLEIRLETMYDHVDYFIIVESPKTFQGGNKALIVLNNWDRFQRFHDKMIYHQLTFPEWFKPKRPWDYEDLQRDAGYDQVFPQLAGRSAPVLGDVILVADVDEIPRPETLFLLRTCSFPARLTLASRFYYYSFQFLHTGPEWPFPQATFYRGQRTIRPNNLRAGIGGIPFLRDLDKGHLSNAAWHCSSCFATIEQFLNKMASFSHVWMNNEYYRDKDVIADAVRDGKDVWGRKIDTFEKIDKNLDVPAVLLRERNKYKYMLDRSGKSAGFTDYP</sequence>
<accession>A0A2K0SYJ9</accession>
<organism evidence="1 2">
    <name type="scientific">Trichoderma gamsii</name>
    <dbReference type="NCBI Taxonomy" id="398673"/>
    <lineage>
        <taxon>Eukaryota</taxon>
        <taxon>Fungi</taxon>
        <taxon>Dikarya</taxon>
        <taxon>Ascomycota</taxon>
        <taxon>Pezizomycotina</taxon>
        <taxon>Sordariomycetes</taxon>
        <taxon>Hypocreomycetidae</taxon>
        <taxon>Hypocreales</taxon>
        <taxon>Hypocreaceae</taxon>
        <taxon>Trichoderma</taxon>
    </lineage>
</organism>